<feature type="transmembrane region" description="Helical" evidence="5">
    <location>
        <begin position="42"/>
        <end position="61"/>
    </location>
</feature>
<evidence type="ECO:0000256" key="2">
    <source>
        <dbReference type="ARBA" id="ARBA00022692"/>
    </source>
</evidence>
<feature type="domain" description="EamA" evidence="6">
    <location>
        <begin position="14"/>
        <end position="153"/>
    </location>
</feature>
<evidence type="ECO:0000256" key="1">
    <source>
        <dbReference type="ARBA" id="ARBA00004141"/>
    </source>
</evidence>
<keyword evidence="2 5" id="KW-0812">Transmembrane</keyword>
<evidence type="ECO:0000259" key="6">
    <source>
        <dbReference type="Pfam" id="PF00892"/>
    </source>
</evidence>
<feature type="transmembrane region" description="Helical" evidence="5">
    <location>
        <begin position="283"/>
        <end position="302"/>
    </location>
</feature>
<feature type="transmembrane region" description="Helical" evidence="5">
    <location>
        <begin position="12"/>
        <end position="30"/>
    </location>
</feature>
<evidence type="ECO:0000313" key="8">
    <source>
        <dbReference type="Proteomes" id="UP001165060"/>
    </source>
</evidence>
<dbReference type="SUPFAM" id="SSF103481">
    <property type="entry name" value="Multidrug resistance efflux transporter EmrE"/>
    <property type="match status" value="2"/>
</dbReference>
<dbReference type="EMBL" id="BRYB01003124">
    <property type="protein sequence ID" value="GMI30901.1"/>
    <property type="molecule type" value="Genomic_DNA"/>
</dbReference>
<name>A0ABQ6MRW7_9STRA</name>
<feature type="transmembrane region" description="Helical" evidence="5">
    <location>
        <begin position="197"/>
        <end position="218"/>
    </location>
</feature>
<evidence type="ECO:0000256" key="5">
    <source>
        <dbReference type="SAM" id="Phobius"/>
    </source>
</evidence>
<sequence>MSDPAQSRSYRFLALIFLSGIGFSCQALLIKHLYAAYDFSSSSQVVFFRGLLQCLVSLLLVRRELAKPLTLPSLFGADRSTAAILFLRASLGYVGIAGVFYALRFIPMGDSTTLLMMSTVWSALLARLFLGEPLSAHALVAIPAAFAGLLLIVQPSFVFGGAAALDPRGVFAALLGSFGAAGAYVCVRMLGTTNKMYWAAVTFNQGLGQAVYSVPMLFAFGQSFVMSFEIVGFCLAIASVGCLSQACMTIGMQREKSALASVMRMSDILASFVFQITLTDEKANAITLGGAALIVVGVLIVLRGKQVEGRAADKGDELPLVEIKKLNEEEAPR</sequence>
<dbReference type="PANTHER" id="PTHR22911">
    <property type="entry name" value="ACYL-MALONYL CONDENSING ENZYME-RELATED"/>
    <property type="match status" value="1"/>
</dbReference>
<feature type="transmembrane region" description="Helical" evidence="5">
    <location>
        <begin position="169"/>
        <end position="190"/>
    </location>
</feature>
<dbReference type="PANTHER" id="PTHR22911:SF6">
    <property type="entry name" value="SOLUTE CARRIER FAMILY 35 MEMBER G1"/>
    <property type="match status" value="1"/>
</dbReference>
<feature type="transmembrane region" description="Helical" evidence="5">
    <location>
        <begin position="112"/>
        <end position="130"/>
    </location>
</feature>
<comment type="subcellular location">
    <subcellularLocation>
        <location evidence="1">Membrane</location>
        <topology evidence="1">Multi-pass membrane protein</topology>
    </subcellularLocation>
</comment>
<protein>
    <recommendedName>
        <fullName evidence="6">EamA domain-containing protein</fullName>
    </recommendedName>
</protein>
<proteinExistence type="predicted"/>
<organism evidence="7 8">
    <name type="scientific">Tetraparma gracilis</name>
    <dbReference type="NCBI Taxonomy" id="2962635"/>
    <lineage>
        <taxon>Eukaryota</taxon>
        <taxon>Sar</taxon>
        <taxon>Stramenopiles</taxon>
        <taxon>Ochrophyta</taxon>
        <taxon>Bolidophyceae</taxon>
        <taxon>Parmales</taxon>
        <taxon>Triparmaceae</taxon>
        <taxon>Tetraparma</taxon>
    </lineage>
</organism>
<feature type="domain" description="EamA" evidence="6">
    <location>
        <begin position="168"/>
        <end position="302"/>
    </location>
</feature>
<dbReference type="Proteomes" id="UP001165060">
    <property type="component" value="Unassembled WGS sequence"/>
</dbReference>
<feature type="transmembrane region" description="Helical" evidence="5">
    <location>
        <begin position="224"/>
        <end position="246"/>
    </location>
</feature>
<feature type="transmembrane region" description="Helical" evidence="5">
    <location>
        <begin position="137"/>
        <end position="157"/>
    </location>
</feature>
<gene>
    <name evidence="7" type="ORF">TeGR_g2934</name>
</gene>
<keyword evidence="4 5" id="KW-0472">Membrane</keyword>
<keyword evidence="3 5" id="KW-1133">Transmembrane helix</keyword>
<keyword evidence="8" id="KW-1185">Reference proteome</keyword>
<feature type="transmembrane region" description="Helical" evidence="5">
    <location>
        <begin position="258"/>
        <end position="277"/>
    </location>
</feature>
<reference evidence="7 8" key="1">
    <citation type="journal article" date="2023" name="Commun. Biol.">
        <title>Genome analysis of Parmales, the sister group of diatoms, reveals the evolutionary specialization of diatoms from phago-mixotrophs to photoautotrophs.</title>
        <authorList>
            <person name="Ban H."/>
            <person name="Sato S."/>
            <person name="Yoshikawa S."/>
            <person name="Yamada K."/>
            <person name="Nakamura Y."/>
            <person name="Ichinomiya M."/>
            <person name="Sato N."/>
            <person name="Blanc-Mathieu R."/>
            <person name="Endo H."/>
            <person name="Kuwata A."/>
            <person name="Ogata H."/>
        </authorList>
    </citation>
    <scope>NUCLEOTIDE SEQUENCE [LARGE SCALE GENOMIC DNA]</scope>
</reference>
<dbReference type="InterPro" id="IPR000620">
    <property type="entry name" value="EamA_dom"/>
</dbReference>
<evidence type="ECO:0000256" key="3">
    <source>
        <dbReference type="ARBA" id="ARBA00022989"/>
    </source>
</evidence>
<dbReference type="Pfam" id="PF00892">
    <property type="entry name" value="EamA"/>
    <property type="match status" value="2"/>
</dbReference>
<evidence type="ECO:0000256" key="4">
    <source>
        <dbReference type="ARBA" id="ARBA00023136"/>
    </source>
</evidence>
<evidence type="ECO:0000313" key="7">
    <source>
        <dbReference type="EMBL" id="GMI30901.1"/>
    </source>
</evidence>
<accession>A0ABQ6MRW7</accession>
<dbReference type="InterPro" id="IPR037185">
    <property type="entry name" value="EmrE-like"/>
</dbReference>
<feature type="transmembrane region" description="Helical" evidence="5">
    <location>
        <begin position="82"/>
        <end position="106"/>
    </location>
</feature>
<comment type="caution">
    <text evidence="7">The sequence shown here is derived from an EMBL/GenBank/DDBJ whole genome shotgun (WGS) entry which is preliminary data.</text>
</comment>